<evidence type="ECO:0000256" key="1">
    <source>
        <dbReference type="ARBA" id="ARBA00004294"/>
    </source>
</evidence>
<evidence type="ECO:0000313" key="15">
    <source>
        <dbReference type="EMBL" id="OQR75238.1"/>
    </source>
</evidence>
<evidence type="ECO:0000256" key="4">
    <source>
        <dbReference type="ARBA" id="ARBA00022787"/>
    </source>
</evidence>
<comment type="function">
    <text evidence="6">Displays phosphatase activity for serine/threonine residues, and dephosphorylates and activates Pk92B kinase. Has apparently no phosphoglycerate mutase activity.</text>
</comment>
<dbReference type="InParanoid" id="A0A1V9XPG5"/>
<comment type="similarity">
    <text evidence="2">Belongs to the phosphoglycerate mutase family. BPG-dependent PGAM subfamily.</text>
</comment>
<feature type="region of interest" description="Disordered" evidence="14">
    <location>
        <begin position="47"/>
        <end position="66"/>
    </location>
</feature>
<dbReference type="OrthoDB" id="2118094at2759"/>
<protein>
    <recommendedName>
        <fullName evidence="8">Serine/threonine-protein phosphatase PGAM5, mitochondrial</fullName>
        <ecNumber evidence="3">3.1.3.16</ecNumber>
    </recommendedName>
    <alternativeName>
        <fullName evidence="10">Phosphoglycerate mutase family member 5 homolog</fullName>
    </alternativeName>
    <alternativeName>
        <fullName evidence="9">Serine/threonine-protein phosphatase Pgam5, mitochondrial</fullName>
    </alternativeName>
</protein>
<evidence type="ECO:0000256" key="8">
    <source>
        <dbReference type="ARBA" id="ARBA00039765"/>
    </source>
</evidence>
<dbReference type="PANTHER" id="PTHR20935:SF0">
    <property type="entry name" value="SERINE_THREONINE-PROTEIN PHOSPHATASE PGAM5, MITOCHONDRIAL"/>
    <property type="match status" value="1"/>
</dbReference>
<evidence type="ECO:0000256" key="5">
    <source>
        <dbReference type="ARBA" id="ARBA00022801"/>
    </source>
</evidence>
<evidence type="ECO:0000256" key="6">
    <source>
        <dbReference type="ARBA" id="ARBA00037234"/>
    </source>
</evidence>
<dbReference type="PANTHER" id="PTHR20935">
    <property type="entry name" value="PHOSPHOGLYCERATE MUTASE-RELATED"/>
    <property type="match status" value="1"/>
</dbReference>
<gene>
    <name evidence="15" type="ORF">BIW11_08556</name>
</gene>
<keyword evidence="16" id="KW-1185">Reference proteome</keyword>
<keyword evidence="4" id="KW-0472">Membrane</keyword>
<evidence type="ECO:0000256" key="14">
    <source>
        <dbReference type="SAM" id="MobiDB-lite"/>
    </source>
</evidence>
<keyword evidence="5" id="KW-0378">Hydrolase</keyword>
<dbReference type="InterPro" id="IPR013078">
    <property type="entry name" value="His_Pase_superF_clade-1"/>
</dbReference>
<dbReference type="EMBL" id="MNPL01006656">
    <property type="protein sequence ID" value="OQR75238.1"/>
    <property type="molecule type" value="Genomic_DNA"/>
</dbReference>
<evidence type="ECO:0000256" key="2">
    <source>
        <dbReference type="ARBA" id="ARBA00006717"/>
    </source>
</evidence>
<reference evidence="15 16" key="1">
    <citation type="journal article" date="2017" name="Gigascience">
        <title>Draft genome of the honey bee ectoparasitic mite, Tropilaelaps mercedesae, is shaped by the parasitic life history.</title>
        <authorList>
            <person name="Dong X."/>
            <person name="Armstrong S.D."/>
            <person name="Xia D."/>
            <person name="Makepeace B.L."/>
            <person name="Darby A.C."/>
            <person name="Kadowaki T."/>
        </authorList>
    </citation>
    <scope>NUCLEOTIDE SEQUENCE [LARGE SCALE GENOMIC DNA]</scope>
    <source>
        <strain evidence="15">Wuxi-XJTLU</strain>
    </source>
</reference>
<evidence type="ECO:0000256" key="13">
    <source>
        <dbReference type="PIRSR" id="PIRSR613078-2"/>
    </source>
</evidence>
<dbReference type="Gene3D" id="3.40.50.1240">
    <property type="entry name" value="Phosphoglycerate mutase-like"/>
    <property type="match status" value="1"/>
</dbReference>
<dbReference type="SUPFAM" id="SSF53254">
    <property type="entry name" value="Phosphoglycerate mutase-like"/>
    <property type="match status" value="1"/>
</dbReference>
<evidence type="ECO:0000313" key="16">
    <source>
        <dbReference type="Proteomes" id="UP000192247"/>
    </source>
</evidence>
<dbReference type="GO" id="GO:0090141">
    <property type="term" value="P:positive regulation of mitochondrial fission"/>
    <property type="evidence" value="ECO:0007669"/>
    <property type="project" value="TreeGrafter"/>
</dbReference>
<feature type="binding site" evidence="13">
    <location>
        <position position="158"/>
    </location>
    <ligand>
        <name>substrate</name>
    </ligand>
</feature>
<dbReference type="Proteomes" id="UP000192247">
    <property type="component" value="Unassembled WGS sequence"/>
</dbReference>
<dbReference type="GO" id="GO:0005741">
    <property type="term" value="C:mitochondrial outer membrane"/>
    <property type="evidence" value="ECO:0007669"/>
    <property type="project" value="UniProtKB-SubCell"/>
</dbReference>
<dbReference type="GO" id="GO:0004722">
    <property type="term" value="F:protein serine/threonine phosphatase activity"/>
    <property type="evidence" value="ECO:0007669"/>
    <property type="project" value="UniProtKB-EC"/>
</dbReference>
<comment type="catalytic activity">
    <reaction evidence="12">
        <text>O-phospho-L-threonyl-[protein] + H2O = L-threonyl-[protein] + phosphate</text>
        <dbReference type="Rhea" id="RHEA:47004"/>
        <dbReference type="Rhea" id="RHEA-COMP:11060"/>
        <dbReference type="Rhea" id="RHEA-COMP:11605"/>
        <dbReference type="ChEBI" id="CHEBI:15377"/>
        <dbReference type="ChEBI" id="CHEBI:30013"/>
        <dbReference type="ChEBI" id="CHEBI:43474"/>
        <dbReference type="ChEBI" id="CHEBI:61977"/>
        <dbReference type="EC" id="3.1.3.16"/>
    </reaction>
</comment>
<dbReference type="CDD" id="cd07067">
    <property type="entry name" value="HP_PGM_like"/>
    <property type="match status" value="1"/>
</dbReference>
<evidence type="ECO:0000256" key="3">
    <source>
        <dbReference type="ARBA" id="ARBA00013081"/>
    </source>
</evidence>
<evidence type="ECO:0000256" key="12">
    <source>
        <dbReference type="ARBA" id="ARBA00048336"/>
    </source>
</evidence>
<evidence type="ECO:0000256" key="10">
    <source>
        <dbReference type="ARBA" id="ARBA00042520"/>
    </source>
</evidence>
<dbReference type="SMART" id="SM00855">
    <property type="entry name" value="PGAM"/>
    <property type="match status" value="1"/>
</dbReference>
<proteinExistence type="inferred from homology"/>
<comment type="catalytic activity">
    <reaction evidence="11">
        <text>O-phospho-L-seryl-[protein] + H2O = L-seryl-[protein] + phosphate</text>
        <dbReference type="Rhea" id="RHEA:20629"/>
        <dbReference type="Rhea" id="RHEA-COMP:9863"/>
        <dbReference type="Rhea" id="RHEA-COMP:11604"/>
        <dbReference type="ChEBI" id="CHEBI:15377"/>
        <dbReference type="ChEBI" id="CHEBI:29999"/>
        <dbReference type="ChEBI" id="CHEBI:43474"/>
        <dbReference type="ChEBI" id="CHEBI:83421"/>
        <dbReference type="EC" id="3.1.3.16"/>
    </reaction>
</comment>
<accession>A0A1V9XPG5</accession>
<dbReference type="STRING" id="418985.A0A1V9XPG5"/>
<evidence type="ECO:0000256" key="9">
    <source>
        <dbReference type="ARBA" id="ARBA00040722"/>
    </source>
</evidence>
<name>A0A1V9XPG5_9ACAR</name>
<comment type="caution">
    <text evidence="15">The sequence shown here is derived from an EMBL/GenBank/DDBJ whole genome shotgun (WGS) entry which is preliminary data.</text>
</comment>
<sequence length="296" mass="34077">MLKIAGTLIGVTTAAYVGLRKWNSERESKNTKSEEVLLGQFTKPSALQTQQRSYTRSALGRSSATGNNNEVKKWDYNWDRRDPAEIYFNKDGRIDVCNIPHKSRHIYLVRHGEYDQTDSNDNERKLTEKGRQQATLAGKRLNELGLKFDKIVISTMTRAQETGEQILKELPPEMAKRVSFTDMLREGSPCPSQPESGKFHEPSRFFQDGARIEAAFRKYFYRAKPSQEKTERVLLVCHANVIRYFLFRALQLPEDGWHRFSIQHASITHIEIKPSGRVVARAVGETNFMPDELIKR</sequence>
<keyword evidence="4" id="KW-1000">Mitochondrion outer membrane</keyword>
<dbReference type="InterPro" id="IPR029033">
    <property type="entry name" value="His_PPase_superfam"/>
</dbReference>
<dbReference type="EC" id="3.1.3.16" evidence="3"/>
<dbReference type="Pfam" id="PF00300">
    <property type="entry name" value="His_Phos_1"/>
    <property type="match status" value="2"/>
</dbReference>
<dbReference type="AlphaFoldDB" id="A0A1V9XPG5"/>
<organism evidence="15 16">
    <name type="scientific">Tropilaelaps mercedesae</name>
    <dbReference type="NCBI Taxonomy" id="418985"/>
    <lineage>
        <taxon>Eukaryota</taxon>
        <taxon>Metazoa</taxon>
        <taxon>Ecdysozoa</taxon>
        <taxon>Arthropoda</taxon>
        <taxon>Chelicerata</taxon>
        <taxon>Arachnida</taxon>
        <taxon>Acari</taxon>
        <taxon>Parasitiformes</taxon>
        <taxon>Mesostigmata</taxon>
        <taxon>Gamasina</taxon>
        <taxon>Dermanyssoidea</taxon>
        <taxon>Laelapidae</taxon>
        <taxon>Tropilaelaps</taxon>
    </lineage>
</organism>
<dbReference type="InterPro" id="IPR051021">
    <property type="entry name" value="Mito_Ser/Thr_phosphatase"/>
</dbReference>
<comment type="subunit">
    <text evidence="7">Interacts with Pk92B/ASK1.</text>
</comment>
<comment type="subcellular location">
    <subcellularLocation>
        <location evidence="1">Mitochondrion outer membrane</location>
    </subcellularLocation>
</comment>
<evidence type="ECO:0000256" key="11">
    <source>
        <dbReference type="ARBA" id="ARBA00047761"/>
    </source>
</evidence>
<evidence type="ECO:0000256" key="7">
    <source>
        <dbReference type="ARBA" id="ARBA00038605"/>
    </source>
</evidence>
<keyword evidence="4" id="KW-0496">Mitochondrion</keyword>